<dbReference type="InterPro" id="IPR050816">
    <property type="entry name" value="Flavin-dep_Halogenase_NPB"/>
</dbReference>
<protein>
    <submittedName>
        <fullName evidence="3">Flavin-dependent tryptophan halogenase RebH</fullName>
        <ecNumber evidence="3">1.14.19.9</ecNumber>
    </submittedName>
</protein>
<dbReference type="Proteomes" id="UP000220836">
    <property type="component" value="Unassembled WGS sequence"/>
</dbReference>
<feature type="binding site" evidence="2">
    <location>
        <begin position="12"/>
        <end position="15"/>
    </location>
    <ligand>
        <name>FAD</name>
        <dbReference type="ChEBI" id="CHEBI:57692"/>
    </ligand>
</feature>
<dbReference type="GO" id="GO:0004497">
    <property type="term" value="F:monooxygenase activity"/>
    <property type="evidence" value="ECO:0007669"/>
    <property type="project" value="InterPro"/>
</dbReference>
<keyword evidence="2" id="KW-0547">Nucleotide-binding</keyword>
<dbReference type="AlphaFoldDB" id="A0A238L734"/>
<feature type="binding site" evidence="2">
    <location>
        <position position="336"/>
    </location>
    <ligand>
        <name>FAD</name>
        <dbReference type="ChEBI" id="CHEBI:57692"/>
    </ligand>
</feature>
<dbReference type="OrthoDB" id="462203at2"/>
<dbReference type="SUPFAM" id="SSF51905">
    <property type="entry name" value="FAD/NAD(P)-binding domain"/>
    <property type="match status" value="1"/>
</dbReference>
<proteinExistence type="predicted"/>
<sequence>MGKFKRVLVVGGGSAGWITAAYLDAVLNGIGKARDPVVSISLVESAKIGRIGVGEATIPSIRLTLQRIGISEADVMTATEATFKHGIRFCDWNGPGHSYFHPFDRRQAGRFDPTGVNWMLSDRSVPFSDLVSVQPRLALSDRAPKSADMPDYEGELGYAYHLNAEALADLLARVATGRGVEHIEGKITGVALRGTLGHVDHVVLEDGRKLGADLFIDCSGFAAVLIEKALKTPFRDDSKWLPCDRAVTMQIPYQDGETARPYTTATAMASGWRWEIGLKSRRGTGYVYSSAYCSDSEAEEALRKENGEADLPVRILQFPVGRRVQAWVGNVVAIGLSAGFIEPLESTGLYLVEKAVLHLSENFPFGGVENAEPLRSRFNELTAREYDELLPFVALHYVIAQRSDTPFWQDAKSEERIPDRLRTLLKLWECKPPSASDFDFWDGCFFAENYEYILYGLGWHPANVRASTQMQPPRRSQVVEQALEQMLKNLPLHKDAL</sequence>
<gene>
    <name evidence="3" type="primary">rebH_3</name>
    <name evidence="3" type="ORF">PEV8663_04747</name>
</gene>
<dbReference type="EMBL" id="FXYH01000039">
    <property type="protein sequence ID" value="SMX50651.1"/>
    <property type="molecule type" value="Genomic_DNA"/>
</dbReference>
<dbReference type="EC" id="1.14.19.9" evidence="3"/>
<reference evidence="3 4" key="1">
    <citation type="submission" date="2017-05" db="EMBL/GenBank/DDBJ databases">
        <authorList>
            <person name="Song R."/>
            <person name="Chenine A.L."/>
            <person name="Ruprecht R.M."/>
        </authorList>
    </citation>
    <scope>NUCLEOTIDE SEQUENCE [LARGE SCALE GENOMIC DNA]</scope>
    <source>
        <strain evidence="3 4">CECT 8663</strain>
    </source>
</reference>
<keyword evidence="2" id="KW-0274">FAD</keyword>
<dbReference type="InterPro" id="IPR036188">
    <property type="entry name" value="FAD/NAD-bd_sf"/>
</dbReference>
<dbReference type="RefSeq" id="WP_097807129.1">
    <property type="nucleotide sequence ID" value="NZ_FXYH01000039.1"/>
</dbReference>
<organism evidence="3 4">
    <name type="scientific">Pelagimonas varians</name>
    <dbReference type="NCBI Taxonomy" id="696760"/>
    <lineage>
        <taxon>Bacteria</taxon>
        <taxon>Pseudomonadati</taxon>
        <taxon>Pseudomonadota</taxon>
        <taxon>Alphaproteobacteria</taxon>
        <taxon>Rhodobacterales</taxon>
        <taxon>Roseobacteraceae</taxon>
        <taxon>Pelagimonas</taxon>
    </lineage>
</organism>
<name>A0A238L734_9RHOB</name>
<keyword evidence="3" id="KW-0560">Oxidoreductase</keyword>
<feature type="binding site" evidence="2">
    <location>
        <position position="345"/>
    </location>
    <ligand>
        <name>L-tryptophan</name>
        <dbReference type="ChEBI" id="CHEBI:57912"/>
    </ligand>
</feature>
<evidence type="ECO:0000313" key="3">
    <source>
        <dbReference type="EMBL" id="SMX50651.1"/>
    </source>
</evidence>
<dbReference type="InterPro" id="IPR006905">
    <property type="entry name" value="Flavin_halogenase"/>
</dbReference>
<feature type="binding site" evidence="2">
    <location>
        <position position="84"/>
    </location>
    <ligand>
        <name>7-chloro-L-tryptophan</name>
        <dbReference type="ChEBI" id="CHEBI:58713"/>
    </ligand>
</feature>
<feature type="active site" evidence="1">
    <location>
        <position position="84"/>
    </location>
</feature>
<keyword evidence="2" id="KW-0285">Flavoprotein</keyword>
<dbReference type="Pfam" id="PF04820">
    <property type="entry name" value="Trp_halogenase"/>
    <property type="match status" value="1"/>
</dbReference>
<dbReference type="Gene3D" id="3.50.50.60">
    <property type="entry name" value="FAD/NAD(P)-binding domain"/>
    <property type="match status" value="1"/>
</dbReference>
<accession>A0A238L734</accession>
<evidence type="ECO:0000313" key="4">
    <source>
        <dbReference type="Proteomes" id="UP000220836"/>
    </source>
</evidence>
<dbReference type="PANTHER" id="PTHR43747">
    <property type="entry name" value="FAD-BINDING PROTEIN"/>
    <property type="match status" value="1"/>
</dbReference>
<evidence type="ECO:0000256" key="1">
    <source>
        <dbReference type="PIRSR" id="PIRSR011396-1"/>
    </source>
</evidence>
<dbReference type="GO" id="GO:0000166">
    <property type="term" value="F:nucleotide binding"/>
    <property type="evidence" value="ECO:0007669"/>
    <property type="project" value="UniProtKB-KW"/>
</dbReference>
<dbReference type="PIRSF" id="PIRSF011396">
    <property type="entry name" value="Trp_halogenase"/>
    <property type="match status" value="1"/>
</dbReference>
<dbReference type="InterPro" id="IPR033856">
    <property type="entry name" value="Trp_halogen"/>
</dbReference>
<dbReference type="PANTHER" id="PTHR43747:SF4">
    <property type="entry name" value="FLAVIN-DEPENDENT TRYPTOPHAN HALOGENASE"/>
    <property type="match status" value="1"/>
</dbReference>
<evidence type="ECO:0000256" key="2">
    <source>
        <dbReference type="PIRSR" id="PIRSR011396-2"/>
    </source>
</evidence>
<keyword evidence="4" id="KW-1185">Reference proteome</keyword>